<organism evidence="2 3">
    <name type="scientific">Saccharomyces pastorianus</name>
    <name type="common">Lager yeast</name>
    <name type="synonym">Saccharomyces cerevisiae x Saccharomyces eubayanus</name>
    <dbReference type="NCBI Taxonomy" id="27292"/>
    <lineage>
        <taxon>Eukaryota</taxon>
        <taxon>Fungi</taxon>
        <taxon>Dikarya</taxon>
        <taxon>Ascomycota</taxon>
        <taxon>Saccharomycotina</taxon>
        <taxon>Saccharomycetes</taxon>
        <taxon>Saccharomycetales</taxon>
        <taxon>Saccharomycetaceae</taxon>
        <taxon>Saccharomyces</taxon>
    </lineage>
</organism>
<dbReference type="Proteomes" id="UP000501346">
    <property type="component" value="Chromosome SeIX"/>
</dbReference>
<dbReference type="OrthoDB" id="74460at2759"/>
<feature type="domain" description="Jacalin-type lectin" evidence="1">
    <location>
        <begin position="522"/>
        <end position="695"/>
    </location>
</feature>
<reference evidence="2 3" key="1">
    <citation type="journal article" date="2019" name="BMC Genomics">
        <title>Chromosome level assembly and comparative genome analysis confirm lager-brewing yeasts originated from a single hybridization.</title>
        <authorList>
            <person name="Salazar A.N."/>
            <person name="Gorter de Vries A.R."/>
            <person name="van den Broek M."/>
            <person name="Brouwers N."/>
            <person name="de la Torre Cortes P."/>
            <person name="Kuijpers N.G.A."/>
            <person name="Daran J.G."/>
            <person name="Abeel T."/>
        </authorList>
    </citation>
    <scope>NUCLEOTIDE SEQUENCE [LARGE SCALE GENOMIC DNA]</scope>
    <source>
        <strain evidence="2 3">CBS 1483</strain>
    </source>
</reference>
<dbReference type="AlphaFoldDB" id="A0A6C1E9F5"/>
<evidence type="ECO:0000259" key="1">
    <source>
        <dbReference type="PROSITE" id="PS51752"/>
    </source>
</evidence>
<proteinExistence type="predicted"/>
<gene>
    <name evidence="2" type="ORF">GRS66_008370</name>
</gene>
<dbReference type="SUPFAM" id="SSF55486">
    <property type="entry name" value="Metalloproteases ('zincins'), catalytic domain"/>
    <property type="match status" value="1"/>
</dbReference>
<dbReference type="InterPro" id="IPR036404">
    <property type="entry name" value="Jacalin-like_lectin_dom_sf"/>
</dbReference>
<keyword evidence="3" id="KW-1185">Reference proteome</keyword>
<dbReference type="GO" id="GO:0005737">
    <property type="term" value="C:cytoplasm"/>
    <property type="evidence" value="ECO:0007669"/>
    <property type="project" value="TreeGrafter"/>
</dbReference>
<dbReference type="PANTHER" id="PTHR21054:SF2">
    <property type="entry name" value="MIP04191P"/>
    <property type="match status" value="1"/>
</dbReference>
<dbReference type="PROSITE" id="PS51752">
    <property type="entry name" value="JACALIN_LECTIN"/>
    <property type="match status" value="1"/>
</dbReference>
<dbReference type="PANTHER" id="PTHR21054">
    <property type="entry name" value="ZINC METALLOPROTEINASE-RELATED"/>
    <property type="match status" value="1"/>
</dbReference>
<dbReference type="SUPFAM" id="SSF51101">
    <property type="entry name" value="Mannose-binding lectins"/>
    <property type="match status" value="1"/>
</dbReference>
<dbReference type="InterPro" id="IPR053002">
    <property type="entry name" value="Metalloproteinase_M10B"/>
</dbReference>
<dbReference type="InterPro" id="IPR001229">
    <property type="entry name" value="Jacalin-like_lectin_dom"/>
</dbReference>
<sequence>MVSSKDIDLFNLRENEQIVSPCLIIHGKCNKQNGAKTVQVQHPQLPPVTYPIHNQFFKATVLLTPGENKLTFVTDTNTARTIVCYYTPLLQNPPVHLCLILAKDSPEQFDSPREQKDREGGNGLQLAIKKLRLGARLMQAYTNEQMLRNGMGNRTFPFVEEFAWDTLFDQPGMRSTIKVHVIRSEKTVKEIQDPDVAQQNSKGKNTGALFGIAMDALKHYGGPFTNNEKPVQAACIFMDTHWDGKLIRGHAALGGGDDSIKLAIFGSHGLYSWPSSLEQLLPYFTDETRASVSEVANDCNECGTYWECLTITLGAFMHEIGHLLGCPHEESGVMLRGYTTLNRSFLTKEAFSVRTKSNGASPPIFPKEECTWHRLDTLRFLYHPSFTLPQDFYDPSFMRPTKLGGFPNTKHSVYPMGNGTCRILSPTSIYLIEIICDDLCKGHIEYLPTSLGGPGPQREVVVTLQDLRGRLPKNELAKFGDTFKLKIHSVNAPEIEFDKFPSLVNIQPLDMSKYGFAKNVQGIKSPLYGCSDRGADAGVIAFDVRLVTAVRIYHGYALDGVRFYFKDKHISSKESPVAKPSVPPRNYFSKITQTVKNQISIDDEHLKSVLFGHETQNFTDATLEPGEIITGFNVRCGAWIDAIQMITSHGRMTDMFGNKNGGGLAELQPPNGQYILGVIGRVGQWVDAFGIVYGSLE</sequence>
<dbReference type="InterPro" id="IPR033862">
    <property type="entry name" value="Jacalin-like_metallopeptidase"/>
</dbReference>
<evidence type="ECO:0000313" key="2">
    <source>
        <dbReference type="EMBL" id="QID85785.1"/>
    </source>
</evidence>
<evidence type="ECO:0000313" key="3">
    <source>
        <dbReference type="Proteomes" id="UP000501346"/>
    </source>
</evidence>
<dbReference type="CDD" id="cd09613">
    <property type="entry name" value="Jacalin_metallopeptidase_like"/>
    <property type="match status" value="1"/>
</dbReference>
<dbReference type="Gene3D" id="2.100.10.30">
    <property type="entry name" value="Jacalin-like lectin domain"/>
    <property type="match status" value="1"/>
</dbReference>
<dbReference type="InterPro" id="IPR021917">
    <property type="entry name" value="Unchr_Zn-peptidase-like"/>
</dbReference>
<dbReference type="Pfam" id="PF12044">
    <property type="entry name" value="Metallopep"/>
    <property type="match status" value="1"/>
</dbReference>
<dbReference type="Pfam" id="PF01419">
    <property type="entry name" value="Jacalin"/>
    <property type="match status" value="1"/>
</dbReference>
<name>A0A6C1E9F5_SACPS</name>
<protein>
    <recommendedName>
        <fullName evidence="1">Jacalin-type lectin domain-containing protein</fullName>
    </recommendedName>
</protein>
<dbReference type="EMBL" id="CP049006">
    <property type="protein sequence ID" value="QID85785.1"/>
    <property type="molecule type" value="Genomic_DNA"/>
</dbReference>
<accession>A0A6C1E9F5</accession>